<comment type="similarity">
    <text evidence="1">Belongs to the transferase hexapeptide repeat family.</text>
</comment>
<feature type="binding site" evidence="3">
    <location>
        <position position="74"/>
    </location>
    <ligand>
        <name>substrate</name>
    </ligand>
</feature>
<reference evidence="5" key="1">
    <citation type="submission" date="2021-01" db="EMBL/GenBank/DDBJ databases">
        <authorList>
            <person name="Zhong Y.L."/>
        </authorList>
    </citation>
    <scope>NUCLEOTIDE SEQUENCE</scope>
    <source>
        <strain evidence="5">KCTC 23302</strain>
    </source>
</reference>
<protein>
    <submittedName>
        <fullName evidence="5">Acetyltransferase</fullName>
    </submittedName>
</protein>
<feature type="site" description="Increases basicity of active site His" evidence="2">
    <location>
        <position position="143"/>
    </location>
</feature>
<dbReference type="Gene3D" id="3.40.50.20">
    <property type="match status" value="1"/>
</dbReference>
<evidence type="ECO:0000313" key="6">
    <source>
        <dbReference type="Proteomes" id="UP000651057"/>
    </source>
</evidence>
<feature type="active site" description="Proton acceptor" evidence="2">
    <location>
        <position position="142"/>
    </location>
</feature>
<evidence type="ECO:0000256" key="3">
    <source>
        <dbReference type="PIRSR" id="PIRSR620019-2"/>
    </source>
</evidence>
<dbReference type="EMBL" id="JAERQJ010000005">
    <property type="protein sequence ID" value="MBL0684678.1"/>
    <property type="molecule type" value="Genomic_DNA"/>
</dbReference>
<dbReference type="Gene3D" id="2.160.10.10">
    <property type="entry name" value="Hexapeptide repeat proteins"/>
    <property type="match status" value="1"/>
</dbReference>
<dbReference type="RefSeq" id="WP_201921362.1">
    <property type="nucleotide sequence ID" value="NZ_BAABAX010000031.1"/>
</dbReference>
<dbReference type="InterPro" id="IPR011004">
    <property type="entry name" value="Trimer_LpxA-like_sf"/>
</dbReference>
<dbReference type="PANTHER" id="PTHR43300">
    <property type="entry name" value="ACETYLTRANSFERASE"/>
    <property type="match status" value="1"/>
</dbReference>
<sequence>MKPLYIIGAGGAAKEIFLLIKEINKVEKVYDFKGFVDVVIEKPLEIGNTKYRTIKESDFLNDIQDKVSIVFGLGDTGKIKKIVELYQQKSNFEFPNLIHPDVIVDESVSLGIGNIITTRCVFTVDISLDSFNYINRGVHIGHDTKIGSYNVINPCAVISGGVIINNENLIGTNATILQYLNIGSKNKIGAGAVVTKNVFDESCVIGVPAKEKK</sequence>
<dbReference type="CDD" id="cd03360">
    <property type="entry name" value="LbH_AT_putative"/>
    <property type="match status" value="1"/>
</dbReference>
<dbReference type="AlphaFoldDB" id="A0A936ZU07"/>
<organism evidence="5 6">
    <name type="scientific">Aquimarina mytili</name>
    <dbReference type="NCBI Taxonomy" id="874423"/>
    <lineage>
        <taxon>Bacteria</taxon>
        <taxon>Pseudomonadati</taxon>
        <taxon>Bacteroidota</taxon>
        <taxon>Flavobacteriia</taxon>
        <taxon>Flavobacteriales</taxon>
        <taxon>Flavobacteriaceae</taxon>
        <taxon>Aquimarina</taxon>
    </lineage>
</organism>
<evidence type="ECO:0000256" key="1">
    <source>
        <dbReference type="ARBA" id="ARBA00007274"/>
    </source>
</evidence>
<dbReference type="SUPFAM" id="SSF51161">
    <property type="entry name" value="Trimeric LpxA-like enzymes"/>
    <property type="match status" value="1"/>
</dbReference>
<comment type="caution">
    <text evidence="5">The sequence shown here is derived from an EMBL/GenBank/DDBJ whole genome shotgun (WGS) entry which is preliminary data.</text>
</comment>
<dbReference type="InterPro" id="IPR050179">
    <property type="entry name" value="Trans_hexapeptide_repeat"/>
</dbReference>
<keyword evidence="6" id="KW-1185">Reference proteome</keyword>
<evidence type="ECO:0000256" key="2">
    <source>
        <dbReference type="PIRSR" id="PIRSR620019-1"/>
    </source>
</evidence>
<evidence type="ECO:0000313" key="5">
    <source>
        <dbReference type="EMBL" id="MBL0684678.1"/>
    </source>
</evidence>
<evidence type="ECO:0000259" key="4">
    <source>
        <dbReference type="Pfam" id="PF17836"/>
    </source>
</evidence>
<dbReference type="Pfam" id="PF17836">
    <property type="entry name" value="PglD_N"/>
    <property type="match status" value="1"/>
</dbReference>
<accession>A0A936ZU07</accession>
<dbReference type="InterPro" id="IPR041561">
    <property type="entry name" value="PglD_N"/>
</dbReference>
<name>A0A936ZU07_9FLAO</name>
<dbReference type="PANTHER" id="PTHR43300:SF7">
    <property type="entry name" value="UDP-N-ACETYLBACILLOSAMINE N-ACETYLTRANSFERASE"/>
    <property type="match status" value="1"/>
</dbReference>
<gene>
    <name evidence="5" type="ORF">JJQ60_14195</name>
</gene>
<proteinExistence type="inferred from homology"/>
<dbReference type="InterPro" id="IPR020019">
    <property type="entry name" value="AcTrfase_PglD-like"/>
</dbReference>
<dbReference type="Proteomes" id="UP000651057">
    <property type="component" value="Unassembled WGS sequence"/>
</dbReference>
<feature type="domain" description="PglD N-terminal" evidence="4">
    <location>
        <begin position="4"/>
        <end position="84"/>
    </location>
</feature>
<dbReference type="NCBIfam" id="TIGR03570">
    <property type="entry name" value="NeuD_NnaD"/>
    <property type="match status" value="1"/>
</dbReference>